<protein>
    <submittedName>
        <fullName evidence="3">Basic proline-rich protein-like</fullName>
    </submittedName>
</protein>
<proteinExistence type="predicted"/>
<dbReference type="Proteomes" id="UP000515208">
    <property type="component" value="Unplaced"/>
</dbReference>
<evidence type="ECO:0000256" key="1">
    <source>
        <dbReference type="SAM" id="MobiDB-lite"/>
    </source>
</evidence>
<accession>A0A6P3GRM1</accession>
<keyword evidence="2" id="KW-1185">Reference proteome</keyword>
<feature type="region of interest" description="Disordered" evidence="1">
    <location>
        <begin position="33"/>
        <end position="113"/>
    </location>
</feature>
<organism evidence="2 3">
    <name type="scientific">Bison bison bison</name>
    <name type="common">North American plains bison</name>
    <dbReference type="NCBI Taxonomy" id="43346"/>
    <lineage>
        <taxon>Eukaryota</taxon>
        <taxon>Metazoa</taxon>
        <taxon>Chordata</taxon>
        <taxon>Craniata</taxon>
        <taxon>Vertebrata</taxon>
        <taxon>Euteleostomi</taxon>
        <taxon>Mammalia</taxon>
        <taxon>Eutheria</taxon>
        <taxon>Laurasiatheria</taxon>
        <taxon>Artiodactyla</taxon>
        <taxon>Ruminantia</taxon>
        <taxon>Pecora</taxon>
        <taxon>Bovidae</taxon>
        <taxon>Bovinae</taxon>
        <taxon>Bison</taxon>
    </lineage>
</organism>
<feature type="region of interest" description="Disordered" evidence="1">
    <location>
        <begin position="245"/>
        <end position="271"/>
    </location>
</feature>
<feature type="compositionally biased region" description="Pro residues" evidence="1">
    <location>
        <begin position="202"/>
        <end position="216"/>
    </location>
</feature>
<feature type="compositionally biased region" description="Polar residues" evidence="1">
    <location>
        <begin position="252"/>
        <end position="265"/>
    </location>
</feature>
<reference evidence="3" key="1">
    <citation type="submission" date="2025-08" db="UniProtKB">
        <authorList>
            <consortium name="RefSeq"/>
        </authorList>
    </citation>
    <scope>IDENTIFICATION</scope>
    <source>
        <tissue evidence="3">Blood</tissue>
    </source>
</reference>
<dbReference type="AlphaFoldDB" id="A0A6P3GRM1"/>
<dbReference type="RefSeq" id="XP_010829322.1">
    <property type="nucleotide sequence ID" value="XM_010831020.1"/>
</dbReference>
<dbReference type="GeneID" id="104981771"/>
<gene>
    <name evidence="3" type="primary">LOC104981771</name>
</gene>
<name>A0A6P3GRM1_BISBB</name>
<feature type="region of interest" description="Disordered" evidence="1">
    <location>
        <begin position="180"/>
        <end position="232"/>
    </location>
</feature>
<evidence type="ECO:0000313" key="2">
    <source>
        <dbReference type="Proteomes" id="UP000515208"/>
    </source>
</evidence>
<evidence type="ECO:0000313" key="3">
    <source>
        <dbReference type="RefSeq" id="XP_010829322.1"/>
    </source>
</evidence>
<sequence>MFEKPTVSACRGLILTKAPRFLLNAESSLLLPQDCRAPPSATRTKVPAPRGERRGDPQSGSITAASADQRAPKSRVRWARGRTLVSPSRPGRCRHCRQPAPALRPDGSQRSKARLPTCDTLRCEGPKPLPHNPPQVTPLLPALGLEAASASGQPGLVLSAEAPGLLSSTWGGLCPAPADPAAGPAPARPSPVLIGSCSHPSPLDPPLDPPPTPPEDLPAGNRPRSSPVSGPEPCPGAWFPRGCAPAGKRQPRLSSGRASRQSSLVTVPAVQQAPRRWTRTLHNVDSSQLPCLRSAPTPCCDMIKRCACNTLVLRKSLFSCILSKGLFSGLNAFSKFHSVNQKSAFSL</sequence>
<dbReference type="KEGG" id="bbis:104981771"/>